<dbReference type="GO" id="GO:0015074">
    <property type="term" value="P:DNA integration"/>
    <property type="evidence" value="ECO:0007669"/>
    <property type="project" value="InterPro"/>
</dbReference>
<dbReference type="OrthoDB" id="10066651at2759"/>
<accession>A0A6S7HY77</accession>
<comment type="caution">
    <text evidence="1">The sequence shown here is derived from an EMBL/GenBank/DDBJ whole genome shotgun (WGS) entry which is preliminary data.</text>
</comment>
<evidence type="ECO:0000313" key="2">
    <source>
        <dbReference type="Proteomes" id="UP001152795"/>
    </source>
</evidence>
<sequence length="142" mass="15903">LHDGDMTAFSKYLTEKISDQYGYFLSNPGLCISYRLGEEGSKLFRRVQHTKNGWQLKKQGMSYSRANQLLKAELKKEGLNVSRYSLHSLRAGGASAAAALGVPDRLFQQHGGWRSETAKNNYLEESLDSSLLVTKSIQDKNT</sequence>
<dbReference type="EMBL" id="CACRXK020006783">
    <property type="protein sequence ID" value="CAB4010426.1"/>
    <property type="molecule type" value="Genomic_DNA"/>
</dbReference>
<dbReference type="InterPro" id="IPR011010">
    <property type="entry name" value="DNA_brk_join_enz"/>
</dbReference>
<dbReference type="SUPFAM" id="SSF56349">
    <property type="entry name" value="DNA breaking-rejoining enzymes"/>
    <property type="match status" value="1"/>
</dbReference>
<dbReference type="PANTHER" id="PTHR34605">
    <property type="entry name" value="PHAGE_INTEGRASE DOMAIN-CONTAINING PROTEIN"/>
    <property type="match status" value="1"/>
</dbReference>
<dbReference type="Proteomes" id="UP001152795">
    <property type="component" value="Unassembled WGS sequence"/>
</dbReference>
<dbReference type="Gene3D" id="1.10.443.10">
    <property type="entry name" value="Intergrase catalytic core"/>
    <property type="match status" value="1"/>
</dbReference>
<dbReference type="InterPro" id="IPR052925">
    <property type="entry name" value="Phage_Integrase-like_Recomb"/>
</dbReference>
<reference evidence="1" key="1">
    <citation type="submission" date="2020-04" db="EMBL/GenBank/DDBJ databases">
        <authorList>
            <person name="Alioto T."/>
            <person name="Alioto T."/>
            <person name="Gomez Garrido J."/>
        </authorList>
    </citation>
    <scope>NUCLEOTIDE SEQUENCE</scope>
    <source>
        <strain evidence="1">A484AB</strain>
    </source>
</reference>
<organism evidence="1 2">
    <name type="scientific">Paramuricea clavata</name>
    <name type="common">Red gorgonian</name>
    <name type="synonym">Violescent sea-whip</name>
    <dbReference type="NCBI Taxonomy" id="317549"/>
    <lineage>
        <taxon>Eukaryota</taxon>
        <taxon>Metazoa</taxon>
        <taxon>Cnidaria</taxon>
        <taxon>Anthozoa</taxon>
        <taxon>Octocorallia</taxon>
        <taxon>Malacalcyonacea</taxon>
        <taxon>Plexauridae</taxon>
        <taxon>Paramuricea</taxon>
    </lineage>
</organism>
<proteinExistence type="predicted"/>
<dbReference type="GO" id="GO:0003677">
    <property type="term" value="F:DNA binding"/>
    <property type="evidence" value="ECO:0007669"/>
    <property type="project" value="InterPro"/>
</dbReference>
<dbReference type="AlphaFoldDB" id="A0A6S7HY77"/>
<dbReference type="PANTHER" id="PTHR34605:SF4">
    <property type="entry name" value="DNA ADENINE METHYLTRANSFERASE"/>
    <property type="match status" value="1"/>
</dbReference>
<protein>
    <submittedName>
        <fullName evidence="1">Integrase recombinase xerD-like</fullName>
    </submittedName>
</protein>
<dbReference type="GO" id="GO:0006310">
    <property type="term" value="P:DNA recombination"/>
    <property type="evidence" value="ECO:0007669"/>
    <property type="project" value="InterPro"/>
</dbReference>
<keyword evidence="2" id="KW-1185">Reference proteome</keyword>
<evidence type="ECO:0000313" key="1">
    <source>
        <dbReference type="EMBL" id="CAB4010426.1"/>
    </source>
</evidence>
<name>A0A6S7HY77_PARCT</name>
<dbReference type="InterPro" id="IPR013762">
    <property type="entry name" value="Integrase-like_cat_sf"/>
</dbReference>
<feature type="non-terminal residue" evidence="1">
    <location>
        <position position="1"/>
    </location>
</feature>
<gene>
    <name evidence="1" type="ORF">PACLA_8A048707</name>
</gene>